<feature type="region of interest" description="Disordered" evidence="1">
    <location>
        <begin position="1"/>
        <end position="122"/>
    </location>
</feature>
<keyword evidence="3" id="KW-1185">Reference proteome</keyword>
<name>A0A918ZNC6_9ACTN</name>
<accession>A0A918ZNC6</accession>
<evidence type="ECO:0000313" key="3">
    <source>
        <dbReference type="Proteomes" id="UP000641386"/>
    </source>
</evidence>
<sequence length="122" mass="12933">MPGMSPIACDALGEAGTDDLAPWSMPGMDEESPEEPPEEPQAASTSVRAAAAPAAAKPRRVVNRGERIGERNEERDKKRDIDVGLSRWAHHTGGARKRAGHRAGSGPGPVPARACHVRAMHT</sequence>
<dbReference type="EMBL" id="BNBC01000003">
    <property type="protein sequence ID" value="GHE60056.1"/>
    <property type="molecule type" value="Genomic_DNA"/>
</dbReference>
<evidence type="ECO:0000256" key="1">
    <source>
        <dbReference type="SAM" id="MobiDB-lite"/>
    </source>
</evidence>
<proteinExistence type="predicted"/>
<dbReference type="AlphaFoldDB" id="A0A918ZNC6"/>
<comment type="caution">
    <text evidence="2">The sequence shown here is derived from an EMBL/GenBank/DDBJ whole genome shotgun (WGS) entry which is preliminary data.</text>
</comment>
<feature type="compositionally biased region" description="Acidic residues" evidence="1">
    <location>
        <begin position="28"/>
        <end position="38"/>
    </location>
</feature>
<reference evidence="2" key="2">
    <citation type="submission" date="2020-09" db="EMBL/GenBank/DDBJ databases">
        <authorList>
            <person name="Sun Q."/>
            <person name="Ohkuma M."/>
        </authorList>
    </citation>
    <scope>NUCLEOTIDE SEQUENCE</scope>
    <source>
        <strain evidence="2">JCM 3302</strain>
    </source>
</reference>
<organism evidence="2 3">
    <name type="scientific">Streptomyces spiralis</name>
    <dbReference type="NCBI Taxonomy" id="66376"/>
    <lineage>
        <taxon>Bacteria</taxon>
        <taxon>Bacillati</taxon>
        <taxon>Actinomycetota</taxon>
        <taxon>Actinomycetes</taxon>
        <taxon>Kitasatosporales</taxon>
        <taxon>Streptomycetaceae</taxon>
        <taxon>Streptomyces</taxon>
    </lineage>
</organism>
<protein>
    <submittedName>
        <fullName evidence="2">Uncharacterized protein</fullName>
    </submittedName>
</protein>
<feature type="compositionally biased region" description="Basic residues" evidence="1">
    <location>
        <begin position="88"/>
        <end position="101"/>
    </location>
</feature>
<feature type="compositionally biased region" description="Basic and acidic residues" evidence="1">
    <location>
        <begin position="63"/>
        <end position="82"/>
    </location>
</feature>
<evidence type="ECO:0000313" key="2">
    <source>
        <dbReference type="EMBL" id="GHE60056.1"/>
    </source>
</evidence>
<reference evidence="2" key="1">
    <citation type="journal article" date="2014" name="Int. J. Syst. Evol. Microbiol.">
        <title>Complete genome sequence of Corynebacterium casei LMG S-19264T (=DSM 44701T), isolated from a smear-ripened cheese.</title>
        <authorList>
            <consortium name="US DOE Joint Genome Institute (JGI-PGF)"/>
            <person name="Walter F."/>
            <person name="Albersmeier A."/>
            <person name="Kalinowski J."/>
            <person name="Ruckert C."/>
        </authorList>
    </citation>
    <scope>NUCLEOTIDE SEQUENCE</scope>
    <source>
        <strain evidence="2">JCM 3302</strain>
    </source>
</reference>
<dbReference type="Proteomes" id="UP000641386">
    <property type="component" value="Unassembled WGS sequence"/>
</dbReference>
<gene>
    <name evidence="2" type="ORF">GCM10014715_11840</name>
</gene>
<feature type="compositionally biased region" description="Low complexity" evidence="1">
    <location>
        <begin position="40"/>
        <end position="56"/>
    </location>
</feature>